<proteinExistence type="predicted"/>
<accession>A0A6J4L3Y1</accession>
<protein>
    <submittedName>
        <fullName evidence="2">16S rRNA (Guanine(527)-N(7))-methyltransferase</fullName>
        <ecNumber evidence="2">2.1.1.170</ecNumber>
    </submittedName>
</protein>
<feature type="compositionally biased region" description="Gly residues" evidence="1">
    <location>
        <begin position="91"/>
        <end position="108"/>
    </location>
</feature>
<dbReference type="EMBL" id="CADCUI010000001">
    <property type="protein sequence ID" value="CAA9321645.1"/>
    <property type="molecule type" value="Genomic_DNA"/>
</dbReference>
<dbReference type="GO" id="GO:0008168">
    <property type="term" value="F:methyltransferase activity"/>
    <property type="evidence" value="ECO:0007669"/>
    <property type="project" value="UniProtKB-KW"/>
</dbReference>
<feature type="non-terminal residue" evidence="2">
    <location>
        <position position="1"/>
    </location>
</feature>
<dbReference type="AlphaFoldDB" id="A0A6J4L3Y1"/>
<reference evidence="2" key="1">
    <citation type="submission" date="2020-02" db="EMBL/GenBank/DDBJ databases">
        <authorList>
            <person name="Meier V. D."/>
        </authorList>
    </citation>
    <scope>NUCLEOTIDE SEQUENCE</scope>
    <source>
        <strain evidence="2">AVDCRST_MAG34</strain>
    </source>
</reference>
<feature type="region of interest" description="Disordered" evidence="1">
    <location>
        <begin position="14"/>
        <end position="135"/>
    </location>
</feature>
<evidence type="ECO:0000256" key="1">
    <source>
        <dbReference type="SAM" id="MobiDB-lite"/>
    </source>
</evidence>
<name>A0A6J4L3Y1_9ACTN</name>
<sequence>VLVCAAGGRAVRGAVGRSRHRTRPSRSPGASAALGTPSAQLRRPDRRGSRLRRGVRRGDRCRTPRGGHGHQASGSSGRAGGTAPPADHLPRGGGDAAGAEQRGGGSGPRGIAPRTADVRPRHLPRGGAPPEAARLVPSLDAPRGTRVGDEGLVGCRGARGRCRRAAPAGRTRAGSALHRHGLTDFPHHGGARAVGGVTATTL</sequence>
<evidence type="ECO:0000313" key="2">
    <source>
        <dbReference type="EMBL" id="CAA9321645.1"/>
    </source>
</evidence>
<dbReference type="EC" id="2.1.1.170" evidence="2"/>
<dbReference type="GO" id="GO:0032259">
    <property type="term" value="P:methylation"/>
    <property type="evidence" value="ECO:0007669"/>
    <property type="project" value="UniProtKB-KW"/>
</dbReference>
<keyword evidence="2" id="KW-0808">Transferase</keyword>
<feature type="non-terminal residue" evidence="2">
    <location>
        <position position="202"/>
    </location>
</feature>
<keyword evidence="2" id="KW-0489">Methyltransferase</keyword>
<organism evidence="2">
    <name type="scientific">uncultured Nocardioidaceae bacterium</name>
    <dbReference type="NCBI Taxonomy" id="253824"/>
    <lineage>
        <taxon>Bacteria</taxon>
        <taxon>Bacillati</taxon>
        <taxon>Actinomycetota</taxon>
        <taxon>Actinomycetes</taxon>
        <taxon>Propionibacteriales</taxon>
        <taxon>Nocardioidaceae</taxon>
        <taxon>environmental samples</taxon>
    </lineage>
</organism>
<gene>
    <name evidence="2" type="ORF">AVDCRST_MAG34-1478</name>
</gene>